<evidence type="ECO:0000313" key="3">
    <source>
        <dbReference type="Proteomes" id="UP000226192"/>
    </source>
</evidence>
<feature type="region of interest" description="Disordered" evidence="1">
    <location>
        <begin position="192"/>
        <end position="212"/>
    </location>
</feature>
<gene>
    <name evidence="2" type="ORF">CDD81_6473</name>
</gene>
<evidence type="ECO:0000256" key="1">
    <source>
        <dbReference type="SAM" id="MobiDB-lite"/>
    </source>
</evidence>
<comment type="caution">
    <text evidence="2">The sequence shown here is derived from an EMBL/GenBank/DDBJ whole genome shotgun (WGS) entry which is preliminary data.</text>
</comment>
<keyword evidence="3" id="KW-1185">Reference proteome</keyword>
<proteinExistence type="predicted"/>
<sequence>METTHRPVYTLAAEKGRYSPPVTTTSCFLANERLRQINHYTLPTVKPSESLASYRLYQVDRHSHSRIKASCPVALGRLNRQKDRSSQSVAATHHSVYSRTTESDTSPPSDCLLRRSSEISQPVDPDELHARLSLVLAEQNDKEKASSKHEWFSRQRSKADNQCQNGVNKDSVRHTSHLHNTKLLERLHLPRYFSKPPPARDGRDDQKSSPGYRHVPQVAAVQFALTTTVDIPAERQRIYRTQSLRELPSVRNQLQFAPALATMAEDDERRPRRCCSHLFKSRESLRASFLEPTDSRQRRPRSQVPSGHDTHHRRTVYWTQSDEGAVISLPAASSLSTSQVEGKETIRRRLSTLMRSCRQEKCSQPGGEMQPLIKSCKTARVNFFSRFGR</sequence>
<reference evidence="2 3" key="1">
    <citation type="submission" date="2017-06" db="EMBL/GenBank/DDBJ databases">
        <title>Ant-infecting Ophiocordyceps genomes reveal a high diversity of potential behavioral manipulation genes and a possible major role for enterotoxins.</title>
        <authorList>
            <person name="De Bekker C."/>
            <person name="Evans H.C."/>
            <person name="Brachmann A."/>
            <person name="Hughes D.P."/>
        </authorList>
    </citation>
    <scope>NUCLEOTIDE SEQUENCE [LARGE SCALE GENOMIC DNA]</scope>
    <source>
        <strain evidence="2 3">Map64</strain>
    </source>
</reference>
<accession>A0A2C5YG05</accession>
<dbReference type="OrthoDB" id="5204927at2759"/>
<dbReference type="Proteomes" id="UP000226192">
    <property type="component" value="Unassembled WGS sequence"/>
</dbReference>
<dbReference type="EMBL" id="NJET01000006">
    <property type="protein sequence ID" value="PHH66636.1"/>
    <property type="molecule type" value="Genomic_DNA"/>
</dbReference>
<feature type="region of interest" description="Disordered" evidence="1">
    <location>
        <begin position="82"/>
        <end position="113"/>
    </location>
</feature>
<feature type="region of interest" description="Disordered" evidence="1">
    <location>
        <begin position="139"/>
        <end position="169"/>
    </location>
</feature>
<feature type="compositionally biased region" description="Polar residues" evidence="1">
    <location>
        <begin position="86"/>
        <end position="108"/>
    </location>
</feature>
<organism evidence="2 3">
    <name type="scientific">Ophiocordyceps australis</name>
    <dbReference type="NCBI Taxonomy" id="1399860"/>
    <lineage>
        <taxon>Eukaryota</taxon>
        <taxon>Fungi</taxon>
        <taxon>Dikarya</taxon>
        <taxon>Ascomycota</taxon>
        <taxon>Pezizomycotina</taxon>
        <taxon>Sordariomycetes</taxon>
        <taxon>Hypocreomycetidae</taxon>
        <taxon>Hypocreales</taxon>
        <taxon>Ophiocordycipitaceae</taxon>
        <taxon>Ophiocordyceps</taxon>
    </lineage>
</organism>
<feature type="compositionally biased region" description="Basic and acidic residues" evidence="1">
    <location>
        <begin position="198"/>
        <end position="207"/>
    </location>
</feature>
<name>A0A2C5YG05_9HYPO</name>
<protein>
    <submittedName>
        <fullName evidence="2">Uncharacterized protein</fullName>
    </submittedName>
</protein>
<feature type="region of interest" description="Disordered" evidence="1">
    <location>
        <begin position="289"/>
        <end position="313"/>
    </location>
</feature>
<feature type="compositionally biased region" description="Basic and acidic residues" evidence="1">
    <location>
        <begin position="139"/>
        <end position="159"/>
    </location>
</feature>
<evidence type="ECO:0000313" key="2">
    <source>
        <dbReference type="EMBL" id="PHH66636.1"/>
    </source>
</evidence>
<dbReference type="AlphaFoldDB" id="A0A2C5YG05"/>